<dbReference type="Proteomes" id="UP000028725">
    <property type="component" value="Unassembled WGS sequence"/>
</dbReference>
<sequence length="286" mass="31230">MPLFSLIKKPFSLLCTLALTVSPLVGCGGAPLEAGFEEEVKLGTTEQAISYNGGDYLFVTTPKTWNEARSACLIQGYDLVTIDDSAEEAFLQTQEAARNMRNVWIGYTDQGFEGLWAWANGVSTYTHWYPGQPDDYLQQEDCAVDRYTNPSQNIQSEEWNDFRCDETFSFICERRPEPTANRGSFSYSTSNTSSATANTYNYVINLYAGQLFTLGTCGVPGSTGTGDTYLRLFNPSGQEIASNDDSQGACGILSNFSVIVPVTGTYVVRAGCYGTGLCSGTVAFNY</sequence>
<gene>
    <name evidence="3" type="ORF">DB31_2179</name>
</gene>
<comment type="caution">
    <text evidence="3">The sequence shown here is derived from an EMBL/GenBank/DDBJ whole genome shotgun (WGS) entry which is preliminary data.</text>
</comment>
<dbReference type="Gene3D" id="2.60.120.380">
    <property type="match status" value="1"/>
</dbReference>
<reference evidence="3 4" key="1">
    <citation type="submission" date="2014-04" db="EMBL/GenBank/DDBJ databases">
        <title>Genome assembly of Hyalangium minutum DSM 14724.</title>
        <authorList>
            <person name="Sharma G."/>
            <person name="Subramanian S."/>
        </authorList>
    </citation>
    <scope>NUCLEOTIDE SEQUENCE [LARGE SCALE GENOMIC DNA]</scope>
    <source>
        <strain evidence="3 4">DSM 14724</strain>
    </source>
</reference>
<evidence type="ECO:0000259" key="2">
    <source>
        <dbReference type="PROSITE" id="PS50041"/>
    </source>
</evidence>
<dbReference type="CDD" id="cd00037">
    <property type="entry name" value="CLECT"/>
    <property type="match status" value="1"/>
</dbReference>
<feature type="signal peptide" evidence="1">
    <location>
        <begin position="1"/>
        <end position="26"/>
    </location>
</feature>
<keyword evidence="4" id="KW-1185">Reference proteome</keyword>
<dbReference type="InterPro" id="IPR016187">
    <property type="entry name" value="CTDL_fold"/>
</dbReference>
<proteinExistence type="predicted"/>
<protein>
    <submittedName>
        <fullName evidence="3">Trypsin domain protein</fullName>
    </submittedName>
</protein>
<evidence type="ECO:0000313" key="3">
    <source>
        <dbReference type="EMBL" id="KFE64385.1"/>
    </source>
</evidence>
<dbReference type="Pfam" id="PF00059">
    <property type="entry name" value="Lectin_C"/>
    <property type="match status" value="1"/>
</dbReference>
<dbReference type="PROSITE" id="PS50041">
    <property type="entry name" value="C_TYPE_LECTIN_2"/>
    <property type="match status" value="1"/>
</dbReference>
<dbReference type="InterPro" id="IPR050111">
    <property type="entry name" value="C-type_lectin/snaclec_domain"/>
</dbReference>
<dbReference type="STRING" id="394096.DB31_2179"/>
<dbReference type="PANTHER" id="PTHR22803">
    <property type="entry name" value="MANNOSE, PHOSPHOLIPASE, LECTIN RECEPTOR RELATED"/>
    <property type="match status" value="1"/>
</dbReference>
<dbReference type="SUPFAM" id="SSF56436">
    <property type="entry name" value="C-type lectin-like"/>
    <property type="match status" value="1"/>
</dbReference>
<organism evidence="3 4">
    <name type="scientific">Hyalangium minutum</name>
    <dbReference type="NCBI Taxonomy" id="394096"/>
    <lineage>
        <taxon>Bacteria</taxon>
        <taxon>Pseudomonadati</taxon>
        <taxon>Myxococcota</taxon>
        <taxon>Myxococcia</taxon>
        <taxon>Myxococcales</taxon>
        <taxon>Cystobacterineae</taxon>
        <taxon>Archangiaceae</taxon>
        <taxon>Hyalangium</taxon>
    </lineage>
</organism>
<keyword evidence="1" id="KW-0732">Signal</keyword>
<dbReference type="InterPro" id="IPR001304">
    <property type="entry name" value="C-type_lectin-like"/>
</dbReference>
<feature type="chain" id="PRO_5001799356" evidence="1">
    <location>
        <begin position="27"/>
        <end position="286"/>
    </location>
</feature>
<dbReference type="EMBL" id="JMCB01000014">
    <property type="protein sequence ID" value="KFE64385.1"/>
    <property type="molecule type" value="Genomic_DNA"/>
</dbReference>
<evidence type="ECO:0000256" key="1">
    <source>
        <dbReference type="SAM" id="SignalP"/>
    </source>
</evidence>
<dbReference type="AlphaFoldDB" id="A0A085W9M2"/>
<dbReference type="Gene3D" id="3.10.100.10">
    <property type="entry name" value="Mannose-Binding Protein A, subunit A"/>
    <property type="match status" value="1"/>
</dbReference>
<dbReference type="InterPro" id="IPR016186">
    <property type="entry name" value="C-type_lectin-like/link_sf"/>
</dbReference>
<dbReference type="SMART" id="SM00034">
    <property type="entry name" value="CLECT"/>
    <property type="match status" value="1"/>
</dbReference>
<dbReference type="RefSeq" id="WP_044194497.1">
    <property type="nucleotide sequence ID" value="NZ_JMCB01000014.1"/>
</dbReference>
<name>A0A085W9M2_9BACT</name>
<evidence type="ECO:0000313" key="4">
    <source>
        <dbReference type="Proteomes" id="UP000028725"/>
    </source>
</evidence>
<accession>A0A085W9M2</accession>
<dbReference type="OrthoDB" id="500962at2"/>
<feature type="domain" description="C-type lectin" evidence="2">
    <location>
        <begin position="51"/>
        <end position="173"/>
    </location>
</feature>